<dbReference type="Pfam" id="PF06090">
    <property type="entry name" value="Ins_P5_2-kin"/>
    <property type="match status" value="1"/>
</dbReference>
<accession>A0ABD6EY89</accession>
<dbReference type="PANTHER" id="PTHR14456">
    <property type="entry name" value="INOSITOL POLYPHOSPHATE KINASE 1"/>
    <property type="match status" value="1"/>
</dbReference>
<name>A0ABD6EY89_9BILA</name>
<evidence type="ECO:0000256" key="4">
    <source>
        <dbReference type="ARBA" id="ARBA00022777"/>
    </source>
</evidence>
<dbReference type="EMBL" id="JBGFUD010022932">
    <property type="protein sequence ID" value="MFH4984891.1"/>
    <property type="molecule type" value="Genomic_DNA"/>
</dbReference>
<gene>
    <name evidence="7" type="ORF">AB6A40_011600</name>
</gene>
<dbReference type="InterPro" id="IPR009286">
    <property type="entry name" value="Ins_P5_2-kin"/>
</dbReference>
<dbReference type="EC" id="2.7.1.158" evidence="1 6"/>
<keyword evidence="8" id="KW-1185">Reference proteome</keyword>
<reference evidence="7 8" key="1">
    <citation type="submission" date="2024-08" db="EMBL/GenBank/DDBJ databases">
        <title>Gnathostoma spinigerum genome.</title>
        <authorList>
            <person name="Gonzalez-Bertolin B."/>
            <person name="Monzon S."/>
            <person name="Zaballos A."/>
            <person name="Jimenez P."/>
            <person name="Dekumyoy P."/>
            <person name="Varona S."/>
            <person name="Cuesta I."/>
            <person name="Sumanam S."/>
            <person name="Adisakwattana P."/>
            <person name="Gasser R.B."/>
            <person name="Hernandez-Gonzalez A."/>
            <person name="Young N.D."/>
            <person name="Perteguer M.J."/>
        </authorList>
    </citation>
    <scope>NUCLEOTIDE SEQUENCE [LARGE SCALE GENOMIC DNA]</scope>
    <source>
        <strain evidence="7">AL3</strain>
        <tissue evidence="7">Liver</tissue>
    </source>
</reference>
<comment type="catalytic activity">
    <reaction evidence="6">
        <text>1D-myo-inositol 1,3,4,5,6-pentakisphosphate + ATP = 1D-myo-inositol hexakisphosphate + ADP + H(+)</text>
        <dbReference type="Rhea" id="RHEA:20313"/>
        <dbReference type="ChEBI" id="CHEBI:15378"/>
        <dbReference type="ChEBI" id="CHEBI:30616"/>
        <dbReference type="ChEBI" id="CHEBI:57733"/>
        <dbReference type="ChEBI" id="CHEBI:58130"/>
        <dbReference type="ChEBI" id="CHEBI:456216"/>
        <dbReference type="EC" id="2.7.1.158"/>
    </reaction>
</comment>
<keyword evidence="4 6" id="KW-0418">Kinase</keyword>
<dbReference type="GO" id="GO:0035299">
    <property type="term" value="F:inositol-1,3,4,5,6-pentakisphosphate 2-kinase activity"/>
    <property type="evidence" value="ECO:0007669"/>
    <property type="project" value="UniProtKB-EC"/>
</dbReference>
<dbReference type="PANTHER" id="PTHR14456:SF2">
    <property type="entry name" value="INOSITOL-PENTAKISPHOSPHATE 2-KINASE"/>
    <property type="match status" value="1"/>
</dbReference>
<feature type="non-terminal residue" evidence="7">
    <location>
        <position position="167"/>
    </location>
</feature>
<dbReference type="Proteomes" id="UP001608902">
    <property type="component" value="Unassembled WGS sequence"/>
</dbReference>
<evidence type="ECO:0000256" key="6">
    <source>
        <dbReference type="RuleBase" id="RU364126"/>
    </source>
</evidence>
<dbReference type="AlphaFoldDB" id="A0ABD6EY89"/>
<protein>
    <recommendedName>
        <fullName evidence="1 6">Inositol-pentakisphosphate 2-kinase</fullName>
        <ecNumber evidence="1 6">2.7.1.158</ecNumber>
    </recommendedName>
</protein>
<keyword evidence="5 6" id="KW-0067">ATP-binding</keyword>
<sequence length="167" mass="18823">MDDATRIPKPSFIFSGPTITFELKPKQGFFQEHPGIDIPYCNNCILQLEKCESKAFDTMYDFCPLDLYSGKLDRMRRAIKSLILVPHRNLRIFLDGTVIHSDEIPLDLPHIEEIIFNDGSATMDNLITALCCALAGCTSEDEFELQPTSVLSRLLSGQRIDTVGIIR</sequence>
<evidence type="ECO:0000256" key="5">
    <source>
        <dbReference type="ARBA" id="ARBA00022840"/>
    </source>
</evidence>
<comment type="domain">
    <text evidence="6">The EXKPK motif is conserved in inositol-pentakisphosphate 2-kinases of both family 1 and 2.</text>
</comment>
<evidence type="ECO:0000256" key="1">
    <source>
        <dbReference type="ARBA" id="ARBA00012023"/>
    </source>
</evidence>
<evidence type="ECO:0000313" key="7">
    <source>
        <dbReference type="EMBL" id="MFH4984891.1"/>
    </source>
</evidence>
<organism evidence="7 8">
    <name type="scientific">Gnathostoma spinigerum</name>
    <dbReference type="NCBI Taxonomy" id="75299"/>
    <lineage>
        <taxon>Eukaryota</taxon>
        <taxon>Metazoa</taxon>
        <taxon>Ecdysozoa</taxon>
        <taxon>Nematoda</taxon>
        <taxon>Chromadorea</taxon>
        <taxon>Rhabditida</taxon>
        <taxon>Spirurina</taxon>
        <taxon>Gnathostomatomorpha</taxon>
        <taxon>Gnathostomatoidea</taxon>
        <taxon>Gnathostomatidae</taxon>
        <taxon>Gnathostoma</taxon>
    </lineage>
</organism>
<evidence type="ECO:0000313" key="8">
    <source>
        <dbReference type="Proteomes" id="UP001608902"/>
    </source>
</evidence>
<proteinExistence type="predicted"/>
<evidence type="ECO:0000256" key="3">
    <source>
        <dbReference type="ARBA" id="ARBA00022741"/>
    </source>
</evidence>
<comment type="function">
    <text evidence="6">Phosphorylates Ins(1,3,4,5,6)P5 at position 2 to form Ins(1,2,3,4,5,6)P6 (InsP6 or phytate).</text>
</comment>
<comment type="caution">
    <text evidence="7">The sequence shown here is derived from an EMBL/GenBank/DDBJ whole genome shotgun (WGS) entry which is preliminary data.</text>
</comment>
<evidence type="ECO:0000256" key="2">
    <source>
        <dbReference type="ARBA" id="ARBA00022679"/>
    </source>
</evidence>
<keyword evidence="3 6" id="KW-0547">Nucleotide-binding</keyword>
<keyword evidence="2 6" id="KW-0808">Transferase</keyword>
<dbReference type="GO" id="GO:0005524">
    <property type="term" value="F:ATP binding"/>
    <property type="evidence" value="ECO:0007669"/>
    <property type="project" value="UniProtKB-KW"/>
</dbReference>